<protein>
    <submittedName>
        <fullName evidence="2">Uncharacterized protein</fullName>
    </submittedName>
</protein>
<dbReference type="OrthoDB" id="6430003at2759"/>
<feature type="compositionally biased region" description="Basic and acidic residues" evidence="1">
    <location>
        <begin position="182"/>
        <end position="210"/>
    </location>
</feature>
<organism evidence="2 3">
    <name type="scientific">Trichuris trichiura</name>
    <name type="common">Whipworm</name>
    <name type="synonym">Trichocephalus trichiurus</name>
    <dbReference type="NCBI Taxonomy" id="36087"/>
    <lineage>
        <taxon>Eukaryota</taxon>
        <taxon>Metazoa</taxon>
        <taxon>Ecdysozoa</taxon>
        <taxon>Nematoda</taxon>
        <taxon>Enoplea</taxon>
        <taxon>Dorylaimia</taxon>
        <taxon>Trichinellida</taxon>
        <taxon>Trichuridae</taxon>
        <taxon>Trichuris</taxon>
    </lineage>
</organism>
<feature type="region of interest" description="Disordered" evidence="1">
    <location>
        <begin position="175"/>
        <end position="210"/>
    </location>
</feature>
<evidence type="ECO:0000256" key="1">
    <source>
        <dbReference type="SAM" id="MobiDB-lite"/>
    </source>
</evidence>
<name>A0A077Z9T9_TRITR</name>
<sequence>MLGIRSPIPTLDYLQRAEKFCTETYSGHNGTSQWPKYIKEDEIRELMDTSDMSTSFFLLWPNNFSFNFDNNAYTPTYTELCSSCPHRPFLTADFSTQMSVKYKASKDLIGSIVGKEPRKLCFSFDVFQPSAQRIFACDEYFQWDGFACYHSPFDPCEVTKECQFDRNHGKTVHHHLKCPNRKGHESRQEEEARHADPQETVTSEHYDIDV</sequence>
<dbReference type="Proteomes" id="UP000030665">
    <property type="component" value="Unassembled WGS sequence"/>
</dbReference>
<evidence type="ECO:0000313" key="3">
    <source>
        <dbReference type="Proteomes" id="UP000030665"/>
    </source>
</evidence>
<keyword evidence="3" id="KW-1185">Reference proteome</keyword>
<proteinExistence type="predicted"/>
<dbReference type="AlphaFoldDB" id="A0A077Z9T9"/>
<reference evidence="2" key="1">
    <citation type="submission" date="2014-01" db="EMBL/GenBank/DDBJ databases">
        <authorList>
            <person name="Aslett M."/>
        </authorList>
    </citation>
    <scope>NUCLEOTIDE SEQUENCE</scope>
</reference>
<dbReference type="EMBL" id="HG805956">
    <property type="protein sequence ID" value="CDW55465.1"/>
    <property type="molecule type" value="Genomic_DNA"/>
</dbReference>
<evidence type="ECO:0000313" key="2">
    <source>
        <dbReference type="EMBL" id="CDW55465.1"/>
    </source>
</evidence>
<reference evidence="2" key="2">
    <citation type="submission" date="2014-03" db="EMBL/GenBank/DDBJ databases">
        <title>The whipworm genome and dual-species transcriptomics of an intimate host-pathogen interaction.</title>
        <authorList>
            <person name="Foth B.J."/>
            <person name="Tsai I.J."/>
            <person name="Reid A.J."/>
            <person name="Bancroft A.J."/>
            <person name="Nichol S."/>
            <person name="Tracey A."/>
            <person name="Holroyd N."/>
            <person name="Cotton J.A."/>
            <person name="Stanley E.J."/>
            <person name="Zarowiecki M."/>
            <person name="Liu J.Z."/>
            <person name="Huckvale T."/>
            <person name="Cooper P.J."/>
            <person name="Grencis R.K."/>
            <person name="Berriman M."/>
        </authorList>
    </citation>
    <scope>NUCLEOTIDE SEQUENCE [LARGE SCALE GENOMIC DNA]</scope>
</reference>
<gene>
    <name evidence="2" type="ORF">TTRE_0000373701</name>
</gene>
<accession>A0A077Z9T9</accession>